<sequence>MEHKPTNDRPLFRVTFSRIEQDRDGNDIVTRPKEIGAIWPRKNGKQGGILSFAHIPVELAQRKGVIFVLPVDQADNGGSL</sequence>
<dbReference type="AlphaFoldDB" id="A0A844QJ72"/>
<accession>A0A844QJ72</accession>
<evidence type="ECO:0000313" key="2">
    <source>
        <dbReference type="Proteomes" id="UP000463224"/>
    </source>
</evidence>
<dbReference type="Proteomes" id="UP000463224">
    <property type="component" value="Unassembled WGS sequence"/>
</dbReference>
<gene>
    <name evidence="1" type="ORF">GN330_12020</name>
</gene>
<keyword evidence="2" id="KW-1185">Reference proteome</keyword>
<protein>
    <submittedName>
        <fullName evidence="1">Uncharacterized protein</fullName>
    </submittedName>
</protein>
<dbReference type="RefSeq" id="WP_156712960.1">
    <property type="nucleotide sequence ID" value="NZ_WPHG01000003.1"/>
</dbReference>
<proteinExistence type="predicted"/>
<organism evidence="1 2">
    <name type="scientific">Nitratireductor arenosus</name>
    <dbReference type="NCBI Taxonomy" id="2682096"/>
    <lineage>
        <taxon>Bacteria</taxon>
        <taxon>Pseudomonadati</taxon>
        <taxon>Pseudomonadota</taxon>
        <taxon>Alphaproteobacteria</taxon>
        <taxon>Hyphomicrobiales</taxon>
        <taxon>Phyllobacteriaceae</taxon>
        <taxon>Nitratireductor</taxon>
    </lineage>
</organism>
<comment type="caution">
    <text evidence="1">The sequence shown here is derived from an EMBL/GenBank/DDBJ whole genome shotgun (WGS) entry which is preliminary data.</text>
</comment>
<name>A0A844QJ72_9HYPH</name>
<evidence type="ECO:0000313" key="1">
    <source>
        <dbReference type="EMBL" id="MVA97971.1"/>
    </source>
</evidence>
<reference evidence="1 2" key="1">
    <citation type="submission" date="2019-12" db="EMBL/GenBank/DDBJ databases">
        <title>Nitratireductor arenosus sp. nov., Isolated from sea sand, Jeju island, South Korea.</title>
        <authorList>
            <person name="Kim W."/>
        </authorList>
    </citation>
    <scope>NUCLEOTIDE SEQUENCE [LARGE SCALE GENOMIC DNA]</scope>
    <source>
        <strain evidence="1 2">CAU 1489</strain>
    </source>
</reference>
<dbReference type="EMBL" id="WPHG01000003">
    <property type="protein sequence ID" value="MVA97971.1"/>
    <property type="molecule type" value="Genomic_DNA"/>
</dbReference>